<sequence>MFDGEPVKYPRATTVVAAVCAIVFCIVGVVGNFVTIIALFRCPKLKSHATTAFVISLCASDFLFCAVNLPLTAVRYISESWILGDALCKLFPVLFYGNVAVSVLNMVAITLNRYVLITLYDYYTKFYSKLSICLQLLCTWGIAFLIMIPPLTGIWGQLGLDRSTFSCTILEKDGKSPKKAIFIFGFGFPCLVIIIAYSCIYWTVRNSKLRLRSHESMPPQRTSKRERDDNRLTRLMALIFFCFLICFLPLMLANVVDDKVSIPELHVFSSILTWASSVINPFIYAATNKQYRSAYKKLLSIVRSSYTSGPDSMHSKQDKLQSVSYRHKGSSSAIV</sequence>
<dbReference type="PROSITE" id="PS50262">
    <property type="entry name" value="G_PROTEIN_RECEP_F1_2"/>
    <property type="match status" value="1"/>
</dbReference>
<dbReference type="InterPro" id="IPR017452">
    <property type="entry name" value="GPCR_Rhodpsn_7TM"/>
</dbReference>
<feature type="transmembrane region" description="Helical" evidence="12">
    <location>
        <begin position="180"/>
        <end position="204"/>
    </location>
</feature>
<dbReference type="GO" id="GO:0004930">
    <property type="term" value="F:G protein-coupled receptor activity"/>
    <property type="evidence" value="ECO:0007669"/>
    <property type="project" value="UniProtKB-KW"/>
</dbReference>
<dbReference type="AlphaFoldDB" id="N6T220"/>
<dbReference type="FunFam" id="1.20.1070.10:FF:000312">
    <property type="entry name" value="protein trapped in endoderm-1"/>
    <property type="match status" value="1"/>
</dbReference>
<proteinExistence type="inferred from homology"/>
<keyword evidence="4 10" id="KW-0812">Transmembrane</keyword>
<gene>
    <name evidence="16" type="primary">109541184</name>
    <name evidence="15" type="ORF">D910_11559</name>
    <name evidence="14" type="ORF">YQE_09117</name>
</gene>
<protein>
    <recommendedName>
        <fullName evidence="13">G-protein coupled receptors family 1 profile domain-containing protein</fullName>
    </recommendedName>
</protein>
<dbReference type="PROSITE" id="PS00237">
    <property type="entry name" value="G_PROTEIN_RECEP_F1_1"/>
    <property type="match status" value="1"/>
</dbReference>
<dbReference type="Pfam" id="PF00001">
    <property type="entry name" value="7tm_1"/>
    <property type="match status" value="1"/>
</dbReference>
<accession>N6T220</accession>
<evidence type="ECO:0000256" key="9">
    <source>
        <dbReference type="ARBA" id="ARBA00023224"/>
    </source>
</evidence>
<feature type="transmembrane region" description="Helical" evidence="12">
    <location>
        <begin position="235"/>
        <end position="253"/>
    </location>
</feature>
<dbReference type="Gene3D" id="1.20.1070.10">
    <property type="entry name" value="Rhodopsin 7-helix transmembrane proteins"/>
    <property type="match status" value="1"/>
</dbReference>
<dbReference type="GO" id="GO:0005886">
    <property type="term" value="C:plasma membrane"/>
    <property type="evidence" value="ECO:0007669"/>
    <property type="project" value="UniProtKB-SubCell"/>
</dbReference>
<dbReference type="InterPro" id="IPR000276">
    <property type="entry name" value="GPCR_Rhodpsn"/>
</dbReference>
<organism evidence="14">
    <name type="scientific">Dendroctonus ponderosae</name>
    <name type="common">Mountain pine beetle</name>
    <dbReference type="NCBI Taxonomy" id="77166"/>
    <lineage>
        <taxon>Eukaryota</taxon>
        <taxon>Metazoa</taxon>
        <taxon>Ecdysozoa</taxon>
        <taxon>Arthropoda</taxon>
        <taxon>Hexapoda</taxon>
        <taxon>Insecta</taxon>
        <taxon>Pterygota</taxon>
        <taxon>Neoptera</taxon>
        <taxon>Endopterygota</taxon>
        <taxon>Coleoptera</taxon>
        <taxon>Polyphaga</taxon>
        <taxon>Cucujiformia</taxon>
        <taxon>Curculionidae</taxon>
        <taxon>Scolytinae</taxon>
        <taxon>Dendroctonus</taxon>
    </lineage>
</organism>
<evidence type="ECO:0000313" key="15">
    <source>
        <dbReference type="EMBL" id="ERL94278.1"/>
    </source>
</evidence>
<feature type="domain" description="G-protein coupled receptors family 1 profile" evidence="13">
    <location>
        <begin position="31"/>
        <end position="284"/>
    </location>
</feature>
<evidence type="ECO:0000256" key="10">
    <source>
        <dbReference type="RuleBase" id="RU000688"/>
    </source>
</evidence>
<dbReference type="Proteomes" id="UP000030742">
    <property type="component" value="Unassembled WGS sequence"/>
</dbReference>
<dbReference type="KEGG" id="dpa:109541184"/>
<evidence type="ECO:0000256" key="12">
    <source>
        <dbReference type="SAM" id="Phobius"/>
    </source>
</evidence>
<feature type="non-terminal residue" evidence="14">
    <location>
        <position position="1"/>
    </location>
</feature>
<comment type="subcellular location">
    <subcellularLocation>
        <location evidence="1">Cell membrane</location>
        <topology evidence="1">Multi-pass membrane protein</topology>
    </subcellularLocation>
</comment>
<feature type="transmembrane region" description="Helical" evidence="12">
    <location>
        <begin position="265"/>
        <end position="287"/>
    </location>
</feature>
<dbReference type="EMBL" id="KB741077">
    <property type="protein sequence ID" value="ENN74144.1"/>
    <property type="molecule type" value="Genomic_DNA"/>
</dbReference>
<dbReference type="SMART" id="SM01381">
    <property type="entry name" value="7TM_GPCR_Srsx"/>
    <property type="match status" value="1"/>
</dbReference>
<evidence type="ECO:0000256" key="8">
    <source>
        <dbReference type="ARBA" id="ARBA00023170"/>
    </source>
</evidence>
<evidence type="ECO:0000313" key="18">
    <source>
        <dbReference type="Proteomes" id="UP000030742"/>
    </source>
</evidence>
<name>N6T220_DENPD</name>
<evidence type="ECO:0000256" key="3">
    <source>
        <dbReference type="ARBA" id="ARBA00022475"/>
    </source>
</evidence>
<evidence type="ECO:0000256" key="6">
    <source>
        <dbReference type="ARBA" id="ARBA00023040"/>
    </source>
</evidence>
<feature type="transmembrane region" description="Helical" evidence="12">
    <location>
        <begin position="132"/>
        <end position="155"/>
    </location>
</feature>
<reference evidence="17 18" key="1">
    <citation type="journal article" date="2013" name="Genome Biol.">
        <title>Draft genome of the mountain pine beetle, Dendroctonus ponderosae Hopkins, a major forest pest.</title>
        <authorList>
            <person name="Keeling C.I."/>
            <person name="Yuen M.M."/>
            <person name="Liao N.Y."/>
            <person name="Docking T.R."/>
            <person name="Chan S.K."/>
            <person name="Taylor G.A."/>
            <person name="Palmquist D.L."/>
            <person name="Jackman S.D."/>
            <person name="Nguyen A."/>
            <person name="Li M."/>
            <person name="Henderson H."/>
            <person name="Janes J.K."/>
            <person name="Zhao Y."/>
            <person name="Pandoh P."/>
            <person name="Moore R."/>
            <person name="Sperling F.A."/>
            <person name="Huber D.P."/>
            <person name="Birol I."/>
            <person name="Jones S.J."/>
            <person name="Bohlmann J."/>
        </authorList>
    </citation>
    <scope>NUCLEOTIDE SEQUENCE</scope>
</reference>
<dbReference type="PRINTS" id="PR00237">
    <property type="entry name" value="GPCRRHODOPSN"/>
</dbReference>
<evidence type="ECO:0000256" key="5">
    <source>
        <dbReference type="ARBA" id="ARBA00022989"/>
    </source>
</evidence>
<keyword evidence="17" id="KW-1185">Reference proteome</keyword>
<keyword evidence="5 12" id="KW-1133">Transmembrane helix</keyword>
<evidence type="ECO:0000256" key="7">
    <source>
        <dbReference type="ARBA" id="ARBA00023136"/>
    </source>
</evidence>
<dbReference type="PANTHER" id="PTHR24228:SF71">
    <property type="entry name" value="PROTEIN TRAPPED IN ENDODERM-1"/>
    <property type="match status" value="1"/>
</dbReference>
<keyword evidence="6 10" id="KW-0297">G-protein coupled receptor</keyword>
<dbReference type="CDD" id="cd15210">
    <property type="entry name" value="7tmA_GPR84-like"/>
    <property type="match status" value="1"/>
</dbReference>
<evidence type="ECO:0000313" key="17">
    <source>
        <dbReference type="Proteomes" id="UP000019118"/>
    </source>
</evidence>
<keyword evidence="9 10" id="KW-0807">Transducer</keyword>
<dbReference type="HOGENOM" id="CLU_009579_3_10_1"/>
<evidence type="ECO:0000256" key="11">
    <source>
        <dbReference type="SAM" id="MobiDB-lite"/>
    </source>
</evidence>
<dbReference type="SUPFAM" id="SSF81321">
    <property type="entry name" value="Family A G protein-coupled receptor-like"/>
    <property type="match status" value="1"/>
</dbReference>
<comment type="similarity">
    <text evidence="2 10">Belongs to the G-protein coupled receptor 1 family.</text>
</comment>
<evidence type="ECO:0000256" key="1">
    <source>
        <dbReference type="ARBA" id="ARBA00004651"/>
    </source>
</evidence>
<dbReference type="PANTHER" id="PTHR24228">
    <property type="entry name" value="B2 BRADYKININ RECEPTOR/ANGIOTENSIN II RECEPTOR"/>
    <property type="match status" value="1"/>
</dbReference>
<feature type="transmembrane region" description="Helical" evidence="12">
    <location>
        <begin position="93"/>
        <end position="111"/>
    </location>
</feature>
<keyword evidence="8 10" id="KW-0675">Receptor</keyword>
<dbReference type="Proteomes" id="UP000019118">
    <property type="component" value="Unassembled WGS sequence"/>
</dbReference>
<feature type="compositionally biased region" description="Polar residues" evidence="11">
    <location>
        <begin position="320"/>
        <end position="335"/>
    </location>
</feature>
<dbReference type="OrthoDB" id="6117944at2759"/>
<evidence type="ECO:0000256" key="2">
    <source>
        <dbReference type="ARBA" id="ARBA00010663"/>
    </source>
</evidence>
<evidence type="ECO:0000259" key="13">
    <source>
        <dbReference type="PROSITE" id="PS50262"/>
    </source>
</evidence>
<evidence type="ECO:0000256" key="4">
    <source>
        <dbReference type="ARBA" id="ARBA00022692"/>
    </source>
</evidence>
<feature type="region of interest" description="Disordered" evidence="11">
    <location>
        <begin position="307"/>
        <end position="335"/>
    </location>
</feature>
<keyword evidence="3" id="KW-1003">Cell membrane</keyword>
<feature type="transmembrane region" description="Helical" evidence="12">
    <location>
        <begin position="52"/>
        <end position="73"/>
    </location>
</feature>
<dbReference type="EMBL" id="KB632384">
    <property type="protein sequence ID" value="ERL94278.1"/>
    <property type="molecule type" value="Genomic_DNA"/>
</dbReference>
<dbReference type="EnsemblMetazoa" id="XM_019909971.1">
    <property type="protein sequence ID" value="XP_019765530.1"/>
    <property type="gene ID" value="LOC109541184"/>
</dbReference>
<evidence type="ECO:0000313" key="16">
    <source>
        <dbReference type="EnsemblMetazoa" id="XP_019765530.1"/>
    </source>
</evidence>
<reference evidence="16" key="2">
    <citation type="submission" date="2024-08" db="UniProtKB">
        <authorList>
            <consortium name="EnsemblMetazoa"/>
        </authorList>
    </citation>
    <scope>IDENTIFICATION</scope>
</reference>
<feature type="transmembrane region" description="Helical" evidence="12">
    <location>
        <begin position="12"/>
        <end position="40"/>
    </location>
</feature>
<dbReference type="OMA" id="RRVTRMC"/>
<evidence type="ECO:0000313" key="14">
    <source>
        <dbReference type="EMBL" id="ENN74144.1"/>
    </source>
</evidence>
<keyword evidence="7 12" id="KW-0472">Membrane</keyword>